<organism evidence="1 2">
    <name type="scientific">Pocillopora damicornis</name>
    <name type="common">Cauliflower coral</name>
    <name type="synonym">Millepora damicornis</name>
    <dbReference type="NCBI Taxonomy" id="46731"/>
    <lineage>
        <taxon>Eukaryota</taxon>
        <taxon>Metazoa</taxon>
        <taxon>Cnidaria</taxon>
        <taxon>Anthozoa</taxon>
        <taxon>Hexacorallia</taxon>
        <taxon>Scleractinia</taxon>
        <taxon>Astrocoeniina</taxon>
        <taxon>Pocilloporidae</taxon>
        <taxon>Pocillopora</taxon>
    </lineage>
</organism>
<proteinExistence type="predicted"/>
<reference evidence="1 2" key="1">
    <citation type="journal article" date="2018" name="Sci. Rep.">
        <title>Comparative analysis of the Pocillopora damicornis genome highlights role of immune system in coral evolution.</title>
        <authorList>
            <person name="Cunning R."/>
            <person name="Bay R.A."/>
            <person name="Gillette P."/>
            <person name="Baker A.C."/>
            <person name="Traylor-Knowles N."/>
        </authorList>
    </citation>
    <scope>NUCLEOTIDE SEQUENCE [LARGE SCALE GENOMIC DNA]</scope>
    <source>
        <strain evidence="1">RSMAS</strain>
        <tissue evidence="1">Whole animal</tissue>
    </source>
</reference>
<comment type="caution">
    <text evidence="1">The sequence shown here is derived from an EMBL/GenBank/DDBJ whole genome shotgun (WGS) entry which is preliminary data.</text>
</comment>
<accession>A0A3M6T6H7</accession>
<sequence>MLQYVERMVKHTATSVKCSVILVKKNPQLWCSRLVPLEKMTLSLYLTMVNVMVSLK</sequence>
<name>A0A3M6T6H7_POCDA</name>
<evidence type="ECO:0000313" key="1">
    <source>
        <dbReference type="EMBL" id="RMX36971.1"/>
    </source>
</evidence>
<gene>
    <name evidence="1" type="ORF">pdam_00005046</name>
</gene>
<dbReference type="EMBL" id="RCHS01004212">
    <property type="protein sequence ID" value="RMX36971.1"/>
    <property type="molecule type" value="Genomic_DNA"/>
</dbReference>
<keyword evidence="2" id="KW-1185">Reference proteome</keyword>
<dbReference type="AlphaFoldDB" id="A0A3M6T6H7"/>
<protein>
    <submittedName>
        <fullName evidence="1">Uncharacterized protein</fullName>
    </submittedName>
</protein>
<dbReference type="Proteomes" id="UP000275408">
    <property type="component" value="Unassembled WGS sequence"/>
</dbReference>
<evidence type="ECO:0000313" key="2">
    <source>
        <dbReference type="Proteomes" id="UP000275408"/>
    </source>
</evidence>